<protein>
    <recommendedName>
        <fullName evidence="5">Pentapeptide MXKDX repeat protein</fullName>
    </recommendedName>
</protein>
<keyword evidence="2" id="KW-0732">Signal</keyword>
<reference evidence="3 4" key="1">
    <citation type="submission" date="2019-01" db="EMBL/GenBank/DDBJ databases">
        <authorList>
            <person name="Chen W.-M."/>
        </authorList>
    </citation>
    <scope>NUCLEOTIDE SEQUENCE [LARGE SCALE GENOMIC DNA]</scope>
    <source>
        <strain evidence="3 4">YBJ-36</strain>
    </source>
</reference>
<accession>A0A437MSW6</accession>
<evidence type="ECO:0000256" key="2">
    <source>
        <dbReference type="SAM" id="SignalP"/>
    </source>
</evidence>
<feature type="chain" id="PRO_5019085632" description="Pentapeptide MXKDX repeat protein" evidence="2">
    <location>
        <begin position="23"/>
        <end position="70"/>
    </location>
</feature>
<dbReference type="OrthoDB" id="799729at2"/>
<name>A0A437MSW6_9SPHI</name>
<sequence length="70" mass="7169">MKKTLIAAALVFATLFSTSAEAAFGDKKDIGSADFRGDKKDIGSADSKGDKKDIGSADAKGDKKDIGSAD</sequence>
<feature type="signal peptide" evidence="2">
    <location>
        <begin position="1"/>
        <end position="22"/>
    </location>
</feature>
<feature type="region of interest" description="Disordered" evidence="1">
    <location>
        <begin position="29"/>
        <end position="70"/>
    </location>
</feature>
<dbReference type="Proteomes" id="UP000282759">
    <property type="component" value="Unassembled WGS sequence"/>
</dbReference>
<dbReference type="AlphaFoldDB" id="A0A437MSW6"/>
<comment type="caution">
    <text evidence="3">The sequence shown here is derived from an EMBL/GenBank/DDBJ whole genome shotgun (WGS) entry which is preliminary data.</text>
</comment>
<proteinExistence type="predicted"/>
<organism evidence="3 4">
    <name type="scientific">Mucilaginibacter limnophilus</name>
    <dbReference type="NCBI Taxonomy" id="1932778"/>
    <lineage>
        <taxon>Bacteria</taxon>
        <taxon>Pseudomonadati</taxon>
        <taxon>Bacteroidota</taxon>
        <taxon>Sphingobacteriia</taxon>
        <taxon>Sphingobacteriales</taxon>
        <taxon>Sphingobacteriaceae</taxon>
        <taxon>Mucilaginibacter</taxon>
    </lineage>
</organism>
<evidence type="ECO:0000313" key="3">
    <source>
        <dbReference type="EMBL" id="RVU00752.1"/>
    </source>
</evidence>
<evidence type="ECO:0008006" key="5">
    <source>
        <dbReference type="Google" id="ProtNLM"/>
    </source>
</evidence>
<evidence type="ECO:0000256" key="1">
    <source>
        <dbReference type="SAM" id="MobiDB-lite"/>
    </source>
</evidence>
<keyword evidence="4" id="KW-1185">Reference proteome</keyword>
<gene>
    <name evidence="3" type="ORF">EOD41_12225</name>
</gene>
<dbReference type="RefSeq" id="WP_127705233.1">
    <property type="nucleotide sequence ID" value="NZ_SACK01000004.1"/>
</dbReference>
<evidence type="ECO:0000313" key="4">
    <source>
        <dbReference type="Proteomes" id="UP000282759"/>
    </source>
</evidence>
<dbReference type="EMBL" id="SACK01000004">
    <property type="protein sequence ID" value="RVU00752.1"/>
    <property type="molecule type" value="Genomic_DNA"/>
</dbReference>